<dbReference type="UniPathway" id="UPA00148"/>
<keyword evidence="3 7" id="KW-0489">Methyltransferase</keyword>
<dbReference type="eggNOG" id="COG2242">
    <property type="taxonomic scope" value="Bacteria"/>
</dbReference>
<name>A3SMM2_ROSNI</name>
<dbReference type="GO" id="GO:0009236">
    <property type="term" value="P:cobalamin biosynthetic process"/>
    <property type="evidence" value="ECO:0007669"/>
    <property type="project" value="UniProtKB-UniPathway"/>
</dbReference>
<dbReference type="RefSeq" id="WP_009814537.1">
    <property type="nucleotide sequence ID" value="NZ_CH724156.1"/>
</dbReference>
<dbReference type="Gene3D" id="3.40.1010.10">
    <property type="entry name" value="Cobalt-precorrin-4 Transmethylase, Domain 1"/>
    <property type="match status" value="1"/>
</dbReference>
<dbReference type="Proteomes" id="UP000005954">
    <property type="component" value="Unassembled WGS sequence"/>
</dbReference>
<dbReference type="InterPro" id="IPR000878">
    <property type="entry name" value="4pyrrol_Mease"/>
</dbReference>
<keyword evidence="4 7" id="KW-0808">Transferase</keyword>
<dbReference type="CDD" id="cd02440">
    <property type="entry name" value="AdoMet_MTases"/>
    <property type="match status" value="1"/>
</dbReference>
<dbReference type="AlphaFoldDB" id="A3SMM2"/>
<gene>
    <name evidence="7" type="ORF">ISM_12640</name>
</gene>
<dbReference type="InterPro" id="IPR050714">
    <property type="entry name" value="Cobalamin_biosynth_MTase"/>
</dbReference>
<protein>
    <submittedName>
        <fullName evidence="7">Precorrin-6Y C5,15-methyltransferase (Decarboxylating)</fullName>
    </submittedName>
</protein>
<dbReference type="PANTHER" id="PTHR43182:SF1">
    <property type="entry name" value="COBALT-PRECORRIN-7 C(5)-METHYLTRANSFERASE"/>
    <property type="match status" value="1"/>
</dbReference>
<reference evidence="7 8" key="1">
    <citation type="submission" date="2005-12" db="EMBL/GenBank/DDBJ databases">
        <authorList>
            <person name="Moran M.A."/>
            <person name="Ferriera S."/>
            <person name="Johnson J."/>
            <person name="Kravitz S."/>
            <person name="Halpern A."/>
            <person name="Remington K."/>
            <person name="Beeson K."/>
            <person name="Tran B."/>
            <person name="Rogers Y.-H."/>
            <person name="Friedman R."/>
            <person name="Venter J.C."/>
        </authorList>
    </citation>
    <scope>NUCLEOTIDE SEQUENCE [LARGE SCALE GENOMIC DNA]</scope>
    <source>
        <strain evidence="8">ATCC BAA-591 / DSM 15170 / ISM</strain>
    </source>
</reference>
<evidence type="ECO:0000313" key="7">
    <source>
        <dbReference type="EMBL" id="EAP75712.1"/>
    </source>
</evidence>
<keyword evidence="8" id="KW-1185">Reference proteome</keyword>
<dbReference type="PANTHER" id="PTHR43182">
    <property type="entry name" value="COBALT-PRECORRIN-6B C(15)-METHYLTRANSFERASE (DECARBOXYLATING)"/>
    <property type="match status" value="1"/>
</dbReference>
<evidence type="ECO:0000256" key="1">
    <source>
        <dbReference type="ARBA" id="ARBA00004953"/>
    </source>
</evidence>
<keyword evidence="5" id="KW-0949">S-adenosyl-L-methionine</keyword>
<dbReference type="NCBIfam" id="TIGR02469">
    <property type="entry name" value="CbiT"/>
    <property type="match status" value="1"/>
</dbReference>
<dbReference type="InterPro" id="IPR006365">
    <property type="entry name" value="Cbl_synth_CobL"/>
</dbReference>
<dbReference type="GO" id="GO:0032259">
    <property type="term" value="P:methylation"/>
    <property type="evidence" value="ECO:0007669"/>
    <property type="project" value="UniProtKB-KW"/>
</dbReference>
<sequence length="400" mass="42124">MSETPWLTVIGLGENGPDGLCPAALAALASAEVVIGPPRHLALLPDLQAEPIAWPVPFAQGIERLKSLRGRQVVALASGDPFWFGAGAVIARHFTPGEWRAIPGPSVFSLVAAHLGWPLEQTLCLGLHAQPMTRLRPYLAPGERAIVLLRDGSAVASLADYLADMGFGASRLWVCEAMGGPRQQITEGLAEDIGGSFSHPVCVAIAMEGPAQAALPKTSGLADDLFESDGVMTKRPARALTLSALAPRAGEHLLDIGGGSGSISVEWALAHPRCRATTIEGRADRIGLIAANARAFGVENRIEIIEGQLPEALCDLDPPDVIFVGGGLSAELLQTLLAEFVPGTRLVINAVTLEAEMLLAAWQAEQGGELLRVELAQALPLGSRRGWKSAYPLVQWSGTL</sequence>
<comment type="pathway">
    <text evidence="1">Cofactor biosynthesis; adenosylcobalamin biosynthesis.</text>
</comment>
<dbReference type="InterPro" id="IPR014008">
    <property type="entry name" value="Cbl_synth_MTase_CbiT"/>
</dbReference>
<evidence type="ECO:0000313" key="8">
    <source>
        <dbReference type="Proteomes" id="UP000005954"/>
    </source>
</evidence>
<dbReference type="STRING" id="89187.ISM_12640"/>
<dbReference type="InterPro" id="IPR014777">
    <property type="entry name" value="4pyrrole_Mease_sub1"/>
</dbReference>
<dbReference type="Pfam" id="PF00590">
    <property type="entry name" value="TP_methylase"/>
    <property type="match status" value="1"/>
</dbReference>
<evidence type="ECO:0000256" key="4">
    <source>
        <dbReference type="ARBA" id="ARBA00022679"/>
    </source>
</evidence>
<dbReference type="SUPFAM" id="SSF53790">
    <property type="entry name" value="Tetrapyrrole methylase"/>
    <property type="match status" value="1"/>
</dbReference>
<evidence type="ECO:0000259" key="6">
    <source>
        <dbReference type="Pfam" id="PF00590"/>
    </source>
</evidence>
<dbReference type="EMBL" id="AALY01000002">
    <property type="protein sequence ID" value="EAP75712.1"/>
    <property type="molecule type" value="Genomic_DNA"/>
</dbReference>
<dbReference type="Gene3D" id="3.40.50.150">
    <property type="entry name" value="Vaccinia Virus protein VP39"/>
    <property type="match status" value="1"/>
</dbReference>
<keyword evidence="2" id="KW-0169">Cobalamin biosynthesis</keyword>
<evidence type="ECO:0000256" key="3">
    <source>
        <dbReference type="ARBA" id="ARBA00022603"/>
    </source>
</evidence>
<dbReference type="OrthoDB" id="9787825at2"/>
<dbReference type="InterPro" id="IPR035996">
    <property type="entry name" value="4pyrrol_Methylase_sf"/>
</dbReference>
<dbReference type="eggNOG" id="COG2241">
    <property type="taxonomic scope" value="Bacteria"/>
</dbReference>
<dbReference type="InterPro" id="IPR012818">
    <property type="entry name" value="CbiE"/>
</dbReference>
<dbReference type="CDD" id="cd11644">
    <property type="entry name" value="Precorrin-6Y-MT"/>
    <property type="match status" value="1"/>
</dbReference>
<accession>A3SMM2</accession>
<evidence type="ECO:0000256" key="2">
    <source>
        <dbReference type="ARBA" id="ARBA00022573"/>
    </source>
</evidence>
<dbReference type="GO" id="GO:0008276">
    <property type="term" value="F:protein methyltransferase activity"/>
    <property type="evidence" value="ECO:0007669"/>
    <property type="project" value="InterPro"/>
</dbReference>
<comment type="caution">
    <text evidence="7">The sequence shown here is derived from an EMBL/GenBank/DDBJ whole genome shotgun (WGS) entry which is preliminary data.</text>
</comment>
<feature type="domain" description="Tetrapyrrole methylase" evidence="6">
    <location>
        <begin position="7"/>
        <end position="193"/>
    </location>
</feature>
<dbReference type="PIRSF" id="PIRSF036428">
    <property type="entry name" value="CobL"/>
    <property type="match status" value="1"/>
</dbReference>
<dbReference type="HOGENOM" id="CLU_031955_0_0_5"/>
<dbReference type="NCBIfam" id="TIGR02467">
    <property type="entry name" value="CbiE"/>
    <property type="match status" value="1"/>
</dbReference>
<evidence type="ECO:0000256" key="5">
    <source>
        <dbReference type="ARBA" id="ARBA00022691"/>
    </source>
</evidence>
<proteinExistence type="predicted"/>
<dbReference type="SUPFAM" id="SSF53335">
    <property type="entry name" value="S-adenosyl-L-methionine-dependent methyltransferases"/>
    <property type="match status" value="1"/>
</dbReference>
<organism evidence="7 8">
    <name type="scientific">Roseovarius nubinhibens (strain ATCC BAA-591 / DSM 15170 / ISM)</name>
    <dbReference type="NCBI Taxonomy" id="89187"/>
    <lineage>
        <taxon>Bacteria</taxon>
        <taxon>Pseudomonadati</taxon>
        <taxon>Pseudomonadota</taxon>
        <taxon>Alphaproteobacteria</taxon>
        <taxon>Rhodobacterales</taxon>
        <taxon>Roseobacteraceae</taxon>
        <taxon>Roseovarius</taxon>
    </lineage>
</organism>
<dbReference type="InterPro" id="IPR029063">
    <property type="entry name" value="SAM-dependent_MTases_sf"/>
</dbReference>